<comment type="catalytic activity">
    <reaction evidence="7">
        <text>(2R)-2-phosphoglycerate = (2R)-3-phosphoglycerate</text>
        <dbReference type="Rhea" id="RHEA:15901"/>
        <dbReference type="ChEBI" id="CHEBI:58272"/>
        <dbReference type="ChEBI" id="CHEBI:58289"/>
        <dbReference type="EC" id="5.4.2.11"/>
    </reaction>
</comment>
<feature type="binding site" evidence="5">
    <location>
        <begin position="88"/>
        <end position="91"/>
    </location>
    <ligand>
        <name>substrate</name>
    </ligand>
</feature>
<accession>A0A2Y9ANP9</accession>
<evidence type="ECO:0000256" key="2">
    <source>
        <dbReference type="ARBA" id="ARBA00023152"/>
    </source>
</evidence>
<feature type="binding site" evidence="5">
    <location>
        <begin position="115"/>
        <end position="116"/>
    </location>
    <ligand>
        <name>substrate</name>
    </ligand>
</feature>
<dbReference type="GO" id="GO:0006096">
    <property type="term" value="P:glycolytic process"/>
    <property type="evidence" value="ECO:0007669"/>
    <property type="project" value="UniProtKB-UniPathway"/>
</dbReference>
<dbReference type="CDD" id="cd07067">
    <property type="entry name" value="HP_PGM_like"/>
    <property type="match status" value="1"/>
</dbReference>
<dbReference type="InterPro" id="IPR005952">
    <property type="entry name" value="Phosphogly_mut1"/>
</dbReference>
<feature type="binding site" evidence="5">
    <location>
        <begin position="184"/>
        <end position="185"/>
    </location>
    <ligand>
        <name>substrate</name>
    </ligand>
</feature>
<evidence type="ECO:0000313" key="8">
    <source>
        <dbReference type="EMBL" id="SSA43979.1"/>
    </source>
</evidence>
<keyword evidence="9" id="KW-1185">Reference proteome</keyword>
<dbReference type="InterPro" id="IPR013078">
    <property type="entry name" value="His_Pase_superF_clade-1"/>
</dbReference>
<dbReference type="PIRSF" id="PIRSF000709">
    <property type="entry name" value="6PFK_2-Ptase"/>
    <property type="match status" value="1"/>
</dbReference>
<evidence type="ECO:0000313" key="9">
    <source>
        <dbReference type="Proteomes" id="UP000250222"/>
    </source>
</evidence>
<dbReference type="PANTHER" id="PTHR11931">
    <property type="entry name" value="PHOSPHOGLYCERATE MUTASE"/>
    <property type="match status" value="1"/>
</dbReference>
<comment type="pathway">
    <text evidence="7">Carbohydrate degradation; glycolysis; pyruvate from D-glyceraldehyde 3-phosphate: step 3/5.</text>
</comment>
<dbReference type="AlphaFoldDB" id="A0A2Y9ANP9"/>
<dbReference type="InterPro" id="IPR001345">
    <property type="entry name" value="PG/BPGM_mutase_AS"/>
</dbReference>
<feature type="binding site" evidence="5">
    <location>
        <position position="99"/>
    </location>
    <ligand>
        <name>substrate</name>
    </ligand>
</feature>
<feature type="binding site" evidence="5">
    <location>
        <begin position="12"/>
        <end position="19"/>
    </location>
    <ligand>
        <name>substrate</name>
    </ligand>
</feature>
<sequence>MTGAPGSLVLVRHGESAANALGLFTGVLDVGLTPHGEQACHDAAARLHATGWRPDVVLASELVRSWHTADIVAGVVGGEVVRDWRLNERSYGALSGYGKREVAERHGRELFLHWRRSLDGRPDPLPGRTVELWRSLPPFAALPAEALASTESLADVVARVRPLWEGTLGDALRAGRHVLVVAHGNSLRALCALVDDLSPAELRELNLPNARPLLYELGPGLVPRVRGGRYLDPRLAAAEAAAIAAQGGT</sequence>
<keyword evidence="2" id="KW-0324">Glycolysis</keyword>
<comment type="similarity">
    <text evidence="1">Belongs to the phosphoglycerate mutase family. BPG-dependent PGAM subfamily.</text>
</comment>
<dbReference type="RefSeq" id="WP_110852897.1">
    <property type="nucleotide sequence ID" value="NZ_QKLZ01000009.1"/>
</dbReference>
<evidence type="ECO:0000256" key="6">
    <source>
        <dbReference type="PIRSR" id="PIRSR613078-3"/>
    </source>
</evidence>
<name>A0A2Y9ANP9_9MICO</name>
<dbReference type="EMBL" id="UETB01000009">
    <property type="protein sequence ID" value="SSA43979.1"/>
    <property type="molecule type" value="Genomic_DNA"/>
</dbReference>
<protein>
    <recommendedName>
        <fullName evidence="7">2,3-bisphosphoglycerate-dependent phosphoglycerate mutase</fullName>
        <ecNumber evidence="7">5.4.2.11</ecNumber>
    </recommendedName>
</protein>
<evidence type="ECO:0000256" key="5">
    <source>
        <dbReference type="PIRSR" id="PIRSR613078-2"/>
    </source>
</evidence>
<reference evidence="8 9" key="1">
    <citation type="submission" date="2016-10" db="EMBL/GenBank/DDBJ databases">
        <authorList>
            <person name="Cai Z."/>
        </authorList>
    </citation>
    <scope>NUCLEOTIDE SEQUENCE [LARGE SCALE GENOMIC DNA]</scope>
    <source>
        <strain evidence="8 9">CGMCC 1.10826</strain>
    </source>
</reference>
<gene>
    <name evidence="8" type="ORF">SAMN05216184_10939</name>
</gene>
<dbReference type="PROSITE" id="PS00175">
    <property type="entry name" value="PG_MUTASE"/>
    <property type="match status" value="1"/>
</dbReference>
<evidence type="ECO:0000256" key="1">
    <source>
        <dbReference type="ARBA" id="ARBA00006717"/>
    </source>
</evidence>
<organism evidence="8 9">
    <name type="scientific">Georgenia satyanarayanai</name>
    <dbReference type="NCBI Taxonomy" id="860221"/>
    <lineage>
        <taxon>Bacteria</taxon>
        <taxon>Bacillati</taxon>
        <taxon>Actinomycetota</taxon>
        <taxon>Actinomycetes</taxon>
        <taxon>Micrococcales</taxon>
        <taxon>Bogoriellaceae</taxon>
        <taxon>Georgenia</taxon>
    </lineage>
</organism>
<feature type="binding site" evidence="5">
    <location>
        <position position="64"/>
    </location>
    <ligand>
        <name>substrate</name>
    </ligand>
</feature>
<evidence type="ECO:0000256" key="7">
    <source>
        <dbReference type="RuleBase" id="RU004512"/>
    </source>
</evidence>
<feature type="binding site" evidence="5">
    <location>
        <begin position="25"/>
        <end position="26"/>
    </location>
    <ligand>
        <name>substrate</name>
    </ligand>
</feature>
<feature type="active site" description="Tele-phosphohistidine intermediate" evidence="4">
    <location>
        <position position="13"/>
    </location>
</feature>
<dbReference type="Pfam" id="PF00300">
    <property type="entry name" value="His_Phos_1"/>
    <property type="match status" value="2"/>
</dbReference>
<feature type="site" description="Transition state stabilizer" evidence="6">
    <location>
        <position position="183"/>
    </location>
</feature>
<comment type="function">
    <text evidence="7">Catalyzes the interconversion of 2-phosphoglycerate and 3-phosphoglycerate.</text>
</comment>
<dbReference type="NCBIfam" id="TIGR01258">
    <property type="entry name" value="pgm_1"/>
    <property type="match status" value="1"/>
</dbReference>
<dbReference type="SMART" id="SM00855">
    <property type="entry name" value="PGAM"/>
    <property type="match status" value="1"/>
</dbReference>
<dbReference type="InterPro" id="IPR029033">
    <property type="entry name" value="His_PPase_superfam"/>
</dbReference>
<keyword evidence="3" id="KW-0413">Isomerase</keyword>
<dbReference type="UniPathway" id="UPA00109">
    <property type="reaction ID" value="UER00186"/>
</dbReference>
<dbReference type="Gene3D" id="3.40.50.1240">
    <property type="entry name" value="Phosphoglycerate mutase-like"/>
    <property type="match status" value="1"/>
</dbReference>
<dbReference type="GO" id="GO:0004619">
    <property type="term" value="F:phosphoglycerate mutase activity"/>
    <property type="evidence" value="ECO:0007669"/>
    <property type="project" value="UniProtKB-EC"/>
</dbReference>
<dbReference type="OrthoDB" id="9781415at2"/>
<dbReference type="SUPFAM" id="SSF53254">
    <property type="entry name" value="Phosphoglycerate mutase-like"/>
    <property type="match status" value="1"/>
</dbReference>
<dbReference type="EC" id="5.4.2.11" evidence="7"/>
<evidence type="ECO:0000256" key="3">
    <source>
        <dbReference type="ARBA" id="ARBA00023235"/>
    </source>
</evidence>
<proteinExistence type="inferred from homology"/>
<feature type="active site" description="Proton donor/acceptor" evidence="4">
    <location>
        <position position="88"/>
    </location>
</feature>
<evidence type="ECO:0000256" key="4">
    <source>
        <dbReference type="PIRSR" id="PIRSR613078-1"/>
    </source>
</evidence>
<dbReference type="Proteomes" id="UP000250222">
    <property type="component" value="Unassembled WGS sequence"/>
</dbReference>